<feature type="coiled-coil region" evidence="3">
    <location>
        <begin position="1198"/>
        <end position="1258"/>
    </location>
</feature>
<reference evidence="5 6" key="1">
    <citation type="submission" date="2021-02" db="EMBL/GenBank/DDBJ databases">
        <title>Genome assembly of Pseudopithomyces chartarum.</title>
        <authorList>
            <person name="Jauregui R."/>
            <person name="Singh J."/>
            <person name="Voisey C."/>
        </authorList>
    </citation>
    <scope>NUCLEOTIDE SEQUENCE [LARGE SCALE GENOMIC DNA]</scope>
    <source>
        <strain evidence="5 6">AGR01</strain>
    </source>
</reference>
<dbReference type="PRINTS" id="PR00081">
    <property type="entry name" value="GDHRDH"/>
</dbReference>
<sequence>MTQQGQQTLRPPRPRSPHFPPHNAPRVWFLTIGSSPIAIALARQVLDHGDYVVSGVVPQEFERREGQSEDFRAFLEDVKQNERWRERLRVVGLDGRVVGQCQAGIAEAVEAFGRVDVLLGNTSEAVIGAVEELSQSSRTINLVQDTFETNFFSNVNIIKAVLPTMRERKNGHIIMLTGITGHLGTPGLAMYCSSQWAIEGYCDSLAYEIAPFNIKMSIVQANMEVNVLTNKMTSVPPMREYIQAENPAPLARDIFSNILDKLDRVNNPLPYADEKSPTDSISTTSPDCTIHEPSMGDLLSSDSVTSLYAPLPSVVKSSLIAETVHALTAIGGHDNPPARHIVGFEGVTAVKEKLKTTSEELEDFIEVSNAVDIARHRMRPMGVQAALDGVADITNRTSQLSHTLFDIARRLPVDRNSDPTVPHAIRDIAREFADIAQICTELCNISNGKENLGSRGHVDLGRILGRLDLLVGEFELQLINFSAERVRRWFASIFRVLRISSLHESRNEMPDEDDEKKQDLAWMILQEVYCAESWVETSRQVIKILMNTERRPPKRRDAEKLDFRRWTESPGATAGWIYDLVFDKALKTVSADQRHTARGGTDQTTRTVDENAPVVEKENEKEFKSLPDDIERELDVSNPRLVVIEELLERWAGQNFQDIRQIAGTGGRDRSRYQDYSRSIAKWHLENEGTSSRRERSSTPRRDRTQHSDRPFNLDNNTNDMPPPRVPTPPPPPATSETTAPMVKPANNDKPASRPHSTLSERKSRTKVSAEASTAFVFGENREPSISLSELDSDNHAESISEAVSNSDPGSTKEKKKRRISSISLSSSTDTVVPAQTKDPGNSKVDTNESPNRITGQEQPSRRAESIKQNVSETGSRRAQSTTKGHSQQNTPRVDFVEDEDASQRQRKRATPSQDTASERRSRDRTSSTRETSSQRSDPLPSRLVTGDGSATRGPKRQSLPNPRQSSSYTERGPPYGSSGPYPTPLQRQGSLPISGMMGAYSNMNQAGLGHMGNYHDRGNTSDDATSFGLIELQKQIDKLKRDAKAQKEADEGARSQMLKVAEEAASHRASLQRKESEVEDLKKAIKEVKEKADRELEEIREREKISIREIAILQAKLDEQARLQVENAEKRFAERREDLERHREALEELEQSNNMKLQECEEEKERYAEYYDDQVARKMQEMEAERKKESEVTHEYYEKLIQAEKEMQKRIEACEEEKKEVEEDTRKYYIERFKTEQEKHRDELAKAEQKAQMLKERGDAYWKSYKDAASKSKQKVSAPVKKVAARPTKAPKGSLDPFRYQVTDESPPKVTPNYLDDDSEDSMTTSELHDDRSSDWTSELTSRSRNRGSSASYLSSQYSRNDGLKVILFPPCAGRNDLGYKQLGNYLTISGFKAMFEERGNASYNTAASRERTTSNSNVLRGTLFWQPPAATAEADLYKSLRNSGWKPTYLRRTDSGQTWFFGAQPVHAQFFSDMYKPQLGESHGKHSHANSEEESLIISKDIVELQELDSLGHFYEETEHEVFLAPNLTSEDIDHIVARSFLAREGRLRKKFRANQMRKVPTKGEIKEVESEAGDDNVSEVDSENTVIAESTESKSTVYVLGGMPG</sequence>
<feature type="compositionally biased region" description="Polar residues" evidence="4">
    <location>
        <begin position="959"/>
        <end position="970"/>
    </location>
</feature>
<evidence type="ECO:0000256" key="4">
    <source>
        <dbReference type="SAM" id="MobiDB-lite"/>
    </source>
</evidence>
<dbReference type="InterPro" id="IPR036291">
    <property type="entry name" value="NAD(P)-bd_dom_sf"/>
</dbReference>
<keyword evidence="3" id="KW-0175">Coiled coil</keyword>
<feature type="compositionally biased region" description="Polar residues" evidence="4">
    <location>
        <begin position="844"/>
        <end position="859"/>
    </location>
</feature>
<feature type="compositionally biased region" description="Polar residues" evidence="4">
    <location>
        <begin position="867"/>
        <end position="892"/>
    </location>
</feature>
<feature type="compositionally biased region" description="Pro residues" evidence="4">
    <location>
        <begin position="721"/>
        <end position="734"/>
    </location>
</feature>
<evidence type="ECO:0000313" key="5">
    <source>
        <dbReference type="EMBL" id="KAK3216885.1"/>
    </source>
</evidence>
<dbReference type="EMBL" id="WVTA01000001">
    <property type="protein sequence ID" value="KAK3216885.1"/>
    <property type="molecule type" value="Genomic_DNA"/>
</dbReference>
<feature type="compositionally biased region" description="Basic and acidic residues" evidence="4">
    <location>
        <begin position="917"/>
        <end position="928"/>
    </location>
</feature>
<gene>
    <name evidence="5" type="ORF">GRF29_1g1266315</name>
</gene>
<evidence type="ECO:0000256" key="2">
    <source>
        <dbReference type="ARBA" id="ARBA00023002"/>
    </source>
</evidence>
<dbReference type="PANTHER" id="PTHR43976:SF16">
    <property type="entry name" value="SHORT-CHAIN DEHYDROGENASE_REDUCTASE FAMILY PROTEIN"/>
    <property type="match status" value="1"/>
</dbReference>
<feature type="region of interest" description="Disordered" evidence="4">
    <location>
        <begin position="1267"/>
        <end position="1356"/>
    </location>
</feature>
<feature type="region of interest" description="Disordered" evidence="4">
    <location>
        <begin position="592"/>
        <end position="623"/>
    </location>
</feature>
<dbReference type="InterPro" id="IPR002347">
    <property type="entry name" value="SDR_fam"/>
</dbReference>
<name>A0AAN6M7Y3_9PLEO</name>
<evidence type="ECO:0000256" key="3">
    <source>
        <dbReference type="SAM" id="Coils"/>
    </source>
</evidence>
<feature type="region of interest" description="Disordered" evidence="4">
    <location>
        <begin position="1569"/>
        <end position="1594"/>
    </location>
</feature>
<proteinExistence type="inferred from homology"/>
<dbReference type="Gene3D" id="3.40.50.720">
    <property type="entry name" value="NAD(P)-binding Rossmann-like Domain"/>
    <property type="match status" value="1"/>
</dbReference>
<dbReference type="GO" id="GO:0016491">
    <property type="term" value="F:oxidoreductase activity"/>
    <property type="evidence" value="ECO:0007669"/>
    <property type="project" value="UniProtKB-KW"/>
</dbReference>
<feature type="region of interest" description="Disordered" evidence="4">
    <location>
        <begin position="792"/>
        <end position="994"/>
    </location>
</feature>
<protein>
    <submittedName>
        <fullName evidence="5">Uncharacterized protein</fullName>
    </submittedName>
</protein>
<dbReference type="Proteomes" id="UP001280581">
    <property type="component" value="Unassembled WGS sequence"/>
</dbReference>
<evidence type="ECO:0000256" key="1">
    <source>
        <dbReference type="ARBA" id="ARBA00006484"/>
    </source>
</evidence>
<comment type="caution">
    <text evidence="5">The sequence shown here is derived from an EMBL/GenBank/DDBJ whole genome shotgun (WGS) entry which is preliminary data.</text>
</comment>
<comment type="similarity">
    <text evidence="1">Belongs to the short-chain dehydrogenases/reductases (SDR) family.</text>
</comment>
<organism evidence="5 6">
    <name type="scientific">Pseudopithomyces chartarum</name>
    <dbReference type="NCBI Taxonomy" id="1892770"/>
    <lineage>
        <taxon>Eukaryota</taxon>
        <taxon>Fungi</taxon>
        <taxon>Dikarya</taxon>
        <taxon>Ascomycota</taxon>
        <taxon>Pezizomycotina</taxon>
        <taxon>Dothideomycetes</taxon>
        <taxon>Pleosporomycetidae</taxon>
        <taxon>Pleosporales</taxon>
        <taxon>Massarineae</taxon>
        <taxon>Didymosphaeriaceae</taxon>
        <taxon>Pseudopithomyces</taxon>
    </lineage>
</organism>
<keyword evidence="2" id="KW-0560">Oxidoreductase</keyword>
<evidence type="ECO:0000313" key="6">
    <source>
        <dbReference type="Proteomes" id="UP001280581"/>
    </source>
</evidence>
<feature type="compositionally biased region" description="Acidic residues" evidence="4">
    <location>
        <begin position="1573"/>
        <end position="1585"/>
    </location>
</feature>
<dbReference type="Pfam" id="PF00106">
    <property type="entry name" value="adh_short"/>
    <property type="match status" value="1"/>
</dbReference>
<feature type="coiled-coil region" evidence="3">
    <location>
        <begin position="1030"/>
        <end position="1167"/>
    </location>
</feature>
<accession>A0AAN6M7Y3</accession>
<keyword evidence="6" id="KW-1185">Reference proteome</keyword>
<dbReference type="InterPro" id="IPR051911">
    <property type="entry name" value="SDR_oxidoreductase"/>
</dbReference>
<dbReference type="PANTHER" id="PTHR43976">
    <property type="entry name" value="SHORT CHAIN DEHYDROGENASE"/>
    <property type="match status" value="1"/>
</dbReference>
<feature type="region of interest" description="Disordered" evidence="4">
    <location>
        <begin position="1"/>
        <end position="21"/>
    </location>
</feature>
<feature type="region of interest" description="Disordered" evidence="4">
    <location>
        <begin position="687"/>
        <end position="776"/>
    </location>
</feature>
<feature type="compositionally biased region" description="Basic and acidic residues" evidence="4">
    <location>
        <begin position="687"/>
        <end position="712"/>
    </location>
</feature>
<dbReference type="SUPFAM" id="SSF51735">
    <property type="entry name" value="NAD(P)-binding Rossmann-fold domains"/>
    <property type="match status" value="1"/>
</dbReference>
<feature type="compositionally biased region" description="Low complexity" evidence="4">
    <location>
        <begin position="929"/>
        <end position="938"/>
    </location>
</feature>